<keyword evidence="4" id="KW-1015">Disulfide bond</keyword>
<keyword evidence="2 6" id="KW-0378">Hydrolase</keyword>
<feature type="non-terminal residue" evidence="8">
    <location>
        <position position="1"/>
    </location>
</feature>
<dbReference type="CDD" id="cd00190">
    <property type="entry name" value="Tryp_SPc"/>
    <property type="match status" value="1"/>
</dbReference>
<dbReference type="PRINTS" id="PR00722">
    <property type="entry name" value="CHYMOTRYPSIN"/>
</dbReference>
<evidence type="ECO:0000256" key="6">
    <source>
        <dbReference type="RuleBase" id="RU363034"/>
    </source>
</evidence>
<dbReference type="InterPro" id="IPR033116">
    <property type="entry name" value="TRYPSIN_SER"/>
</dbReference>
<dbReference type="InterPro" id="IPR043504">
    <property type="entry name" value="Peptidase_S1_PA_chymotrypsin"/>
</dbReference>
<keyword evidence="9" id="KW-1185">Reference proteome</keyword>
<dbReference type="PROSITE" id="PS50068">
    <property type="entry name" value="LDLRA_2"/>
    <property type="match status" value="1"/>
</dbReference>
<evidence type="ECO:0000256" key="3">
    <source>
        <dbReference type="ARBA" id="ARBA00022825"/>
    </source>
</evidence>
<dbReference type="PROSITE" id="PS50240">
    <property type="entry name" value="TRYPSIN_DOM"/>
    <property type="match status" value="1"/>
</dbReference>
<evidence type="ECO:0000259" key="7">
    <source>
        <dbReference type="PROSITE" id="PS50240"/>
    </source>
</evidence>
<dbReference type="InterPro" id="IPR036055">
    <property type="entry name" value="LDL_receptor-like_sf"/>
</dbReference>
<sequence length="324" mass="35293">PRCSVGDFECPYARPGDPETCFQPSKLCDGNVDCPGGADEHCPTGCGTPVNKPILSTKTGERIVGGIDARPHSWPWQISMLSNGRHNCGGSIIDHHWVVTAAHCCTSGPSTYKVRVGEHDIVDGQGEVNAWTYDVERVIQHPLYQGREQHDDICLLKTVLPIFFNDDVFPVCLGSGTPPEVGTDCFTTGWGSQRQVISPPRMGEEDEAEVLQKEEDSKQDRVPNILQQVDLKVVDQAECARVYGSHSRPITITPDMICGENPGKDSCQGDSGGPFVCMSRGNSSIWELVGVVSWGYGCASPGIPGVYARTSHFLDWIAETIYND</sequence>
<dbReference type="AlphaFoldDB" id="A0A1W0WEN4"/>
<dbReference type="FunFam" id="2.40.10.10:FF:000003">
    <property type="entry name" value="Transmembrane serine protease 3"/>
    <property type="match status" value="1"/>
</dbReference>
<dbReference type="SUPFAM" id="SSF50494">
    <property type="entry name" value="Trypsin-like serine proteases"/>
    <property type="match status" value="1"/>
</dbReference>
<dbReference type="Pfam" id="PF00089">
    <property type="entry name" value="Trypsin"/>
    <property type="match status" value="1"/>
</dbReference>
<feature type="domain" description="Peptidase S1" evidence="7">
    <location>
        <begin position="63"/>
        <end position="322"/>
    </location>
</feature>
<evidence type="ECO:0000256" key="2">
    <source>
        <dbReference type="ARBA" id="ARBA00022801"/>
    </source>
</evidence>
<dbReference type="InterPro" id="IPR018114">
    <property type="entry name" value="TRYPSIN_HIS"/>
</dbReference>
<organism evidence="8 9">
    <name type="scientific">Hypsibius exemplaris</name>
    <name type="common">Freshwater tardigrade</name>
    <dbReference type="NCBI Taxonomy" id="2072580"/>
    <lineage>
        <taxon>Eukaryota</taxon>
        <taxon>Metazoa</taxon>
        <taxon>Ecdysozoa</taxon>
        <taxon>Tardigrada</taxon>
        <taxon>Eutardigrada</taxon>
        <taxon>Parachela</taxon>
        <taxon>Hypsibioidea</taxon>
        <taxon>Hypsibiidae</taxon>
        <taxon>Hypsibius</taxon>
    </lineage>
</organism>
<evidence type="ECO:0000313" key="9">
    <source>
        <dbReference type="Proteomes" id="UP000192578"/>
    </source>
</evidence>
<dbReference type="Gene3D" id="2.40.10.10">
    <property type="entry name" value="Trypsin-like serine proteases"/>
    <property type="match status" value="1"/>
</dbReference>
<evidence type="ECO:0000313" key="8">
    <source>
        <dbReference type="EMBL" id="OQV13671.1"/>
    </source>
</evidence>
<dbReference type="EMBL" id="MTYJ01000118">
    <property type="protein sequence ID" value="OQV13671.1"/>
    <property type="molecule type" value="Genomic_DNA"/>
</dbReference>
<comment type="caution">
    <text evidence="5">Lacks conserved residue(s) required for the propagation of feature annotation.</text>
</comment>
<dbReference type="InterPro" id="IPR001254">
    <property type="entry name" value="Trypsin_dom"/>
</dbReference>
<name>A0A1W0WEN4_HYPEX</name>
<dbReference type="OrthoDB" id="10059102at2759"/>
<dbReference type="GO" id="GO:0006508">
    <property type="term" value="P:proteolysis"/>
    <property type="evidence" value="ECO:0007669"/>
    <property type="project" value="UniProtKB-KW"/>
</dbReference>
<keyword evidence="1 6" id="KW-0645">Protease</keyword>
<gene>
    <name evidence="8" type="ORF">BV898_12066</name>
</gene>
<proteinExistence type="predicted"/>
<evidence type="ECO:0000256" key="1">
    <source>
        <dbReference type="ARBA" id="ARBA00022670"/>
    </source>
</evidence>
<comment type="caution">
    <text evidence="8">The sequence shown here is derived from an EMBL/GenBank/DDBJ whole genome shotgun (WGS) entry which is preliminary data.</text>
</comment>
<dbReference type="PANTHER" id="PTHR24252">
    <property type="entry name" value="ACROSIN-RELATED"/>
    <property type="match status" value="1"/>
</dbReference>
<evidence type="ECO:0000256" key="4">
    <source>
        <dbReference type="ARBA" id="ARBA00023157"/>
    </source>
</evidence>
<dbReference type="InterPro" id="IPR002172">
    <property type="entry name" value="LDrepeatLR_classA_rpt"/>
</dbReference>
<dbReference type="InterPro" id="IPR001314">
    <property type="entry name" value="Peptidase_S1A"/>
</dbReference>
<dbReference type="GO" id="GO:0004252">
    <property type="term" value="F:serine-type endopeptidase activity"/>
    <property type="evidence" value="ECO:0007669"/>
    <property type="project" value="InterPro"/>
</dbReference>
<dbReference type="PROSITE" id="PS00134">
    <property type="entry name" value="TRYPSIN_HIS"/>
    <property type="match status" value="1"/>
</dbReference>
<protein>
    <submittedName>
        <fullName evidence="8">Chymotrypsinogen 2</fullName>
    </submittedName>
</protein>
<dbReference type="InterPro" id="IPR009003">
    <property type="entry name" value="Peptidase_S1_PA"/>
</dbReference>
<keyword evidence="3 6" id="KW-0720">Serine protease</keyword>
<accession>A0A1W0WEN4</accession>
<dbReference type="CDD" id="cd00112">
    <property type="entry name" value="LDLa"/>
    <property type="match status" value="1"/>
</dbReference>
<dbReference type="Proteomes" id="UP000192578">
    <property type="component" value="Unassembled WGS sequence"/>
</dbReference>
<dbReference type="SMART" id="SM00020">
    <property type="entry name" value="Tryp_SPc"/>
    <property type="match status" value="1"/>
</dbReference>
<dbReference type="SMART" id="SM00192">
    <property type="entry name" value="LDLa"/>
    <property type="match status" value="1"/>
</dbReference>
<dbReference type="Gene3D" id="4.10.400.10">
    <property type="entry name" value="Low-density Lipoprotein Receptor"/>
    <property type="match status" value="1"/>
</dbReference>
<evidence type="ECO:0000256" key="5">
    <source>
        <dbReference type="PROSITE-ProRule" id="PRU00124"/>
    </source>
</evidence>
<dbReference type="PROSITE" id="PS00135">
    <property type="entry name" value="TRYPSIN_SER"/>
    <property type="match status" value="1"/>
</dbReference>
<reference evidence="9" key="1">
    <citation type="submission" date="2017-01" db="EMBL/GenBank/DDBJ databases">
        <title>Comparative genomics of anhydrobiosis in the tardigrade Hypsibius dujardini.</title>
        <authorList>
            <person name="Yoshida Y."/>
            <person name="Koutsovoulos G."/>
            <person name="Laetsch D."/>
            <person name="Stevens L."/>
            <person name="Kumar S."/>
            <person name="Horikawa D."/>
            <person name="Ishino K."/>
            <person name="Komine S."/>
            <person name="Tomita M."/>
            <person name="Blaxter M."/>
            <person name="Arakawa K."/>
        </authorList>
    </citation>
    <scope>NUCLEOTIDE SEQUENCE [LARGE SCALE GENOMIC DNA]</scope>
    <source>
        <strain evidence="9">Z151</strain>
    </source>
</reference>
<dbReference type="PANTHER" id="PTHR24252:SF7">
    <property type="entry name" value="HYALIN"/>
    <property type="match status" value="1"/>
</dbReference>